<feature type="binding site" evidence="14">
    <location>
        <position position="104"/>
    </location>
    <ligand>
        <name>NADPH</name>
        <dbReference type="ChEBI" id="CHEBI:57783"/>
    </ligand>
</feature>
<keyword evidence="6 14" id="KW-0520">NAD</keyword>
<feature type="binding site" evidence="14">
    <location>
        <position position="250"/>
    </location>
    <ligand>
        <name>sn-glycerol 3-phosphate</name>
        <dbReference type="ChEBI" id="CHEBI:57597"/>
    </ligand>
</feature>
<dbReference type="Gene3D" id="3.40.50.720">
    <property type="entry name" value="NAD(P)-binding Rossmann-like Domain"/>
    <property type="match status" value="1"/>
</dbReference>
<keyword evidence="8 14" id="KW-0594">Phospholipid biosynthesis</keyword>
<evidence type="ECO:0000256" key="14">
    <source>
        <dbReference type="HAMAP-Rule" id="MF_00394"/>
    </source>
</evidence>
<comment type="function">
    <text evidence="14">Catalyzes the reduction of the glycolytic intermediate dihydroxyacetone phosphate (DHAP) to sn-glycerol 3-phosphate (G3P), the key precursor for phospholipid synthesis.</text>
</comment>
<dbReference type="PANTHER" id="PTHR11728">
    <property type="entry name" value="GLYCEROL-3-PHOSPHATE DEHYDROGENASE"/>
    <property type="match status" value="1"/>
</dbReference>
<dbReference type="InterPro" id="IPR008927">
    <property type="entry name" value="6-PGluconate_DH-like_C_sf"/>
</dbReference>
<reference evidence="21 22" key="1">
    <citation type="submission" date="2017-03" db="EMBL/GenBank/DDBJ databases">
        <authorList>
            <person name="Afonso C.L."/>
            <person name="Miller P.J."/>
            <person name="Scott M.A."/>
            <person name="Spackman E."/>
            <person name="Goraichik I."/>
            <person name="Dimitrov K.M."/>
            <person name="Suarez D.L."/>
            <person name="Swayne D.E."/>
        </authorList>
    </citation>
    <scope>NUCLEOTIDE SEQUENCE [LARGE SCALE GENOMIC DNA]</scope>
    <source>
        <strain evidence="21 22">CECT 7971</strain>
    </source>
</reference>
<dbReference type="GO" id="GO:0008654">
    <property type="term" value="P:phospholipid biosynthetic process"/>
    <property type="evidence" value="ECO:0007669"/>
    <property type="project" value="UniProtKB-KW"/>
</dbReference>
<evidence type="ECO:0000256" key="3">
    <source>
        <dbReference type="ARBA" id="ARBA00022741"/>
    </source>
</evidence>
<evidence type="ECO:0000256" key="4">
    <source>
        <dbReference type="ARBA" id="ARBA00022857"/>
    </source>
</evidence>
<dbReference type="Proteomes" id="UP000193307">
    <property type="component" value="Unassembled WGS sequence"/>
</dbReference>
<dbReference type="STRING" id="658057.SAMN04488032_11082"/>
<dbReference type="NCBIfam" id="NF000940">
    <property type="entry name" value="PRK00094.1-2"/>
    <property type="match status" value="1"/>
</dbReference>
<feature type="binding site" evidence="14">
    <location>
        <position position="251"/>
    </location>
    <ligand>
        <name>sn-glycerol 3-phosphate</name>
        <dbReference type="ChEBI" id="CHEBI:57597"/>
    </ligand>
</feature>
<comment type="subcellular location">
    <subcellularLocation>
        <location evidence="14">Cytoplasm</location>
    </subcellularLocation>
</comment>
<dbReference type="OrthoDB" id="9812273at2"/>
<feature type="binding site" evidence="17">
    <location>
        <begin position="8"/>
        <end position="13"/>
    </location>
    <ligand>
        <name>NAD(+)</name>
        <dbReference type="ChEBI" id="CHEBI:57540"/>
    </ligand>
</feature>
<feature type="domain" description="Glycerol-3-phosphate dehydrogenase NAD-dependent C-terminal" evidence="20">
    <location>
        <begin position="176"/>
        <end position="312"/>
    </location>
</feature>
<sequence>MTGVAVLGAGAFGTALAISLSAVRNDVVLWARAKDQIAKMSLDRTNAKRLPNCHLPANLKLTSDLQRACAADIILISTPMQKLSEFAQENRTLLAGKILVSCCKGVDLETGQGPVELLERIVPDARIAILSGPSFAIDIAEGLPTALTIASKDEALVSDLQATLATNNIRLYSSLDPIGVEFGGALKNVMAIACGIAIGAGLGESARAALMTRGNIEMQRLASALGAHPKTLSGLSGFGDLVLTCTSTKSRNFSHGIKLGRGEPIDPSITVEGVATAHAAAKLAAQRGVDMPITNVVRDILNSSITINEAVELLLSRPLKRE</sequence>
<dbReference type="HAMAP" id="MF_00394">
    <property type="entry name" value="NAD_Glyc3P_dehydrog"/>
    <property type="match status" value="1"/>
</dbReference>
<dbReference type="AlphaFoldDB" id="A0A1Y5SZM0"/>
<dbReference type="FunFam" id="1.10.1040.10:FF:000001">
    <property type="entry name" value="Glycerol-3-phosphate dehydrogenase [NAD(P)+]"/>
    <property type="match status" value="1"/>
</dbReference>
<evidence type="ECO:0000256" key="12">
    <source>
        <dbReference type="ARBA" id="ARBA00069372"/>
    </source>
</evidence>
<comment type="caution">
    <text evidence="14">Lacks conserved residue(s) required for the propagation of feature annotation.</text>
</comment>
<dbReference type="GO" id="GO:0046168">
    <property type="term" value="P:glycerol-3-phosphate catabolic process"/>
    <property type="evidence" value="ECO:0007669"/>
    <property type="project" value="InterPro"/>
</dbReference>
<evidence type="ECO:0000256" key="18">
    <source>
        <dbReference type="RuleBase" id="RU000437"/>
    </source>
</evidence>
<dbReference type="InterPro" id="IPR013328">
    <property type="entry name" value="6PGD_dom2"/>
</dbReference>
<feature type="binding site" evidence="14">
    <location>
        <position position="240"/>
    </location>
    <ligand>
        <name>sn-glycerol 3-phosphate</name>
        <dbReference type="ChEBI" id="CHEBI:57597"/>
    </ligand>
</feature>
<feature type="binding site" evidence="17">
    <location>
        <position position="251"/>
    </location>
    <ligand>
        <name>NAD(+)</name>
        <dbReference type="ChEBI" id="CHEBI:57540"/>
    </ligand>
</feature>
<dbReference type="InterPro" id="IPR011128">
    <property type="entry name" value="G3P_DH_NAD-dep_N"/>
</dbReference>
<organism evidence="21 22">
    <name type="scientific">Pacificibacter marinus</name>
    <dbReference type="NCBI Taxonomy" id="658057"/>
    <lineage>
        <taxon>Bacteria</taxon>
        <taxon>Pseudomonadati</taxon>
        <taxon>Pseudomonadota</taxon>
        <taxon>Alphaproteobacteria</taxon>
        <taxon>Rhodobacterales</taxon>
        <taxon>Roseobacteraceae</taxon>
        <taxon>Pacificibacter</taxon>
    </lineage>
</organism>
<feature type="binding site" evidence="14">
    <location>
        <position position="32"/>
    </location>
    <ligand>
        <name>NADPH</name>
        <dbReference type="ChEBI" id="CHEBI:57783"/>
    </ligand>
</feature>
<dbReference type="SUPFAM" id="SSF51735">
    <property type="entry name" value="NAD(P)-binding Rossmann-fold domains"/>
    <property type="match status" value="1"/>
</dbReference>
<keyword evidence="4 14" id="KW-0521">NADP</keyword>
<feature type="binding site" evidence="17">
    <location>
        <position position="136"/>
    </location>
    <ligand>
        <name>NAD(+)</name>
        <dbReference type="ChEBI" id="CHEBI:57540"/>
    </ligand>
</feature>
<comment type="similarity">
    <text evidence="1 14 18">Belongs to the NAD-dependent glycerol-3-phosphate dehydrogenase family.</text>
</comment>
<comment type="catalytic activity">
    <reaction evidence="10">
        <text>sn-glycerol 3-phosphate + NADP(+) = dihydroxyacetone phosphate + NADPH + H(+)</text>
        <dbReference type="Rhea" id="RHEA:11096"/>
        <dbReference type="ChEBI" id="CHEBI:15378"/>
        <dbReference type="ChEBI" id="CHEBI:57597"/>
        <dbReference type="ChEBI" id="CHEBI:57642"/>
        <dbReference type="ChEBI" id="CHEBI:57783"/>
        <dbReference type="ChEBI" id="CHEBI:58349"/>
        <dbReference type="EC" id="1.1.1.94"/>
    </reaction>
    <physiologicalReaction direction="right-to-left" evidence="10">
        <dbReference type="Rhea" id="RHEA:11098"/>
    </physiologicalReaction>
</comment>
<feature type="binding site" evidence="14">
    <location>
        <position position="12"/>
    </location>
    <ligand>
        <name>NADPH</name>
        <dbReference type="ChEBI" id="CHEBI:57783"/>
    </ligand>
</feature>
<evidence type="ECO:0000256" key="6">
    <source>
        <dbReference type="ARBA" id="ARBA00023027"/>
    </source>
</evidence>
<feature type="binding site" evidence="14">
    <location>
        <position position="134"/>
    </location>
    <ligand>
        <name>sn-glycerol 3-phosphate</name>
        <dbReference type="ChEBI" id="CHEBI:57597"/>
    </ligand>
</feature>
<dbReference type="InterPro" id="IPR006168">
    <property type="entry name" value="G3P_DH_NAD-dep"/>
</dbReference>
<evidence type="ECO:0000256" key="17">
    <source>
        <dbReference type="PIRSR" id="PIRSR000114-3"/>
    </source>
</evidence>
<evidence type="ECO:0000256" key="1">
    <source>
        <dbReference type="ARBA" id="ARBA00011009"/>
    </source>
</evidence>
<dbReference type="FunFam" id="3.40.50.720:FF:000019">
    <property type="entry name" value="Glycerol-3-phosphate dehydrogenase [NAD(P)+]"/>
    <property type="match status" value="1"/>
</dbReference>
<feature type="binding site" evidence="14">
    <location>
        <position position="136"/>
    </location>
    <ligand>
        <name>NADPH</name>
        <dbReference type="ChEBI" id="CHEBI:57783"/>
    </ligand>
</feature>
<comment type="catalytic activity">
    <reaction evidence="14">
        <text>sn-glycerol 3-phosphate + NAD(+) = dihydroxyacetone phosphate + NADH + H(+)</text>
        <dbReference type="Rhea" id="RHEA:11092"/>
        <dbReference type="ChEBI" id="CHEBI:15378"/>
        <dbReference type="ChEBI" id="CHEBI:57540"/>
        <dbReference type="ChEBI" id="CHEBI:57597"/>
        <dbReference type="ChEBI" id="CHEBI:57642"/>
        <dbReference type="ChEBI" id="CHEBI:57945"/>
        <dbReference type="EC" id="1.1.1.94"/>
    </reaction>
</comment>
<gene>
    <name evidence="14 21" type="primary">gpsA</name>
    <name evidence="21" type="ORF">PAM7971_02575</name>
</gene>
<keyword evidence="14" id="KW-0963">Cytoplasm</keyword>
<evidence type="ECO:0000256" key="7">
    <source>
        <dbReference type="ARBA" id="ARBA00023098"/>
    </source>
</evidence>
<dbReference type="InterPro" id="IPR006109">
    <property type="entry name" value="G3P_DH_NAD-dep_C"/>
</dbReference>
<feature type="binding site" evidence="14">
    <location>
        <position position="251"/>
    </location>
    <ligand>
        <name>NADPH</name>
        <dbReference type="ChEBI" id="CHEBI:57783"/>
    </ligand>
</feature>
<accession>A0A1Y5SZM0</accession>
<dbReference type="UniPathway" id="UPA00940"/>
<feature type="binding site" evidence="14">
    <location>
        <position position="104"/>
    </location>
    <ligand>
        <name>sn-glycerol 3-phosphate</name>
        <dbReference type="ChEBI" id="CHEBI:57597"/>
    </ligand>
</feature>
<feature type="active site" description="Proton acceptor" evidence="14 15">
    <location>
        <position position="187"/>
    </location>
</feature>
<feature type="binding site" evidence="14">
    <location>
        <position position="252"/>
    </location>
    <ligand>
        <name>sn-glycerol 3-phosphate</name>
        <dbReference type="ChEBI" id="CHEBI:57597"/>
    </ligand>
</feature>
<dbReference type="PRINTS" id="PR00077">
    <property type="entry name" value="GPDHDRGNASE"/>
</dbReference>
<dbReference type="Pfam" id="PF01210">
    <property type="entry name" value="NAD_Gly3P_dh_N"/>
    <property type="match status" value="1"/>
</dbReference>
<evidence type="ECO:0000256" key="2">
    <source>
        <dbReference type="ARBA" id="ARBA00022516"/>
    </source>
</evidence>
<dbReference type="Gene3D" id="1.10.1040.10">
    <property type="entry name" value="N-(1-d-carboxylethyl)-l-norvaline Dehydrogenase, domain 2"/>
    <property type="match status" value="1"/>
</dbReference>
<evidence type="ECO:0000256" key="9">
    <source>
        <dbReference type="ARBA" id="ARBA00023264"/>
    </source>
</evidence>
<evidence type="ECO:0000259" key="20">
    <source>
        <dbReference type="Pfam" id="PF07479"/>
    </source>
</evidence>
<proteinExistence type="inferred from homology"/>
<evidence type="ECO:0000256" key="15">
    <source>
        <dbReference type="PIRSR" id="PIRSR000114-1"/>
    </source>
</evidence>
<dbReference type="NCBIfam" id="NF000942">
    <property type="entry name" value="PRK00094.1-4"/>
    <property type="match status" value="1"/>
</dbReference>
<feature type="binding site" evidence="16">
    <location>
        <begin position="251"/>
        <end position="252"/>
    </location>
    <ligand>
        <name>substrate</name>
    </ligand>
</feature>
<dbReference type="EC" id="1.1.1.94" evidence="11 14"/>
<dbReference type="PANTHER" id="PTHR11728:SF1">
    <property type="entry name" value="GLYCEROL-3-PHOSPHATE DEHYDROGENASE [NAD(+)] 2, CHLOROPLASTIC"/>
    <property type="match status" value="1"/>
</dbReference>
<evidence type="ECO:0000256" key="5">
    <source>
        <dbReference type="ARBA" id="ARBA00023002"/>
    </source>
</evidence>
<evidence type="ECO:0000256" key="11">
    <source>
        <dbReference type="ARBA" id="ARBA00066687"/>
    </source>
</evidence>
<evidence type="ECO:0000259" key="19">
    <source>
        <dbReference type="Pfam" id="PF01210"/>
    </source>
</evidence>
<dbReference type="Pfam" id="PF07479">
    <property type="entry name" value="NAD_Gly3P_dh_C"/>
    <property type="match status" value="1"/>
</dbReference>
<name>A0A1Y5SZM0_9RHOB</name>
<evidence type="ECO:0000313" key="22">
    <source>
        <dbReference type="Proteomes" id="UP000193307"/>
    </source>
</evidence>
<dbReference type="PIRSF" id="PIRSF000114">
    <property type="entry name" value="Glycerol-3-P_dh"/>
    <property type="match status" value="1"/>
</dbReference>
<dbReference type="GO" id="GO:0005829">
    <property type="term" value="C:cytosol"/>
    <property type="evidence" value="ECO:0007669"/>
    <property type="project" value="TreeGrafter"/>
</dbReference>
<feature type="binding site" evidence="14">
    <location>
        <position position="132"/>
    </location>
    <ligand>
        <name>sn-glycerol 3-phosphate</name>
        <dbReference type="ChEBI" id="CHEBI:57597"/>
    </ligand>
</feature>
<feature type="binding site" evidence="14">
    <location>
        <position position="272"/>
    </location>
    <ligand>
        <name>NADPH</name>
        <dbReference type="ChEBI" id="CHEBI:57783"/>
    </ligand>
</feature>
<dbReference type="PROSITE" id="PS00957">
    <property type="entry name" value="NAD_G3PDH"/>
    <property type="match status" value="1"/>
</dbReference>
<evidence type="ECO:0000256" key="16">
    <source>
        <dbReference type="PIRSR" id="PIRSR000114-2"/>
    </source>
</evidence>
<dbReference type="RefSeq" id="WP_085849701.1">
    <property type="nucleotide sequence ID" value="NZ_FNZV01000010.1"/>
</dbReference>
<keyword evidence="2 14" id="KW-0444">Lipid biosynthesis</keyword>
<dbReference type="GO" id="GO:0005975">
    <property type="term" value="P:carbohydrate metabolic process"/>
    <property type="evidence" value="ECO:0007669"/>
    <property type="project" value="InterPro"/>
</dbReference>
<dbReference type="SUPFAM" id="SSF48179">
    <property type="entry name" value="6-phosphogluconate dehydrogenase C-terminal domain-like"/>
    <property type="match status" value="1"/>
</dbReference>
<keyword evidence="5 14" id="KW-0560">Oxidoreductase</keyword>
<dbReference type="GO" id="GO:0046167">
    <property type="term" value="P:glycerol-3-phosphate biosynthetic process"/>
    <property type="evidence" value="ECO:0007669"/>
    <property type="project" value="UniProtKB-UniRule"/>
</dbReference>
<keyword evidence="9 14" id="KW-1208">Phospholipid metabolism</keyword>
<dbReference type="InterPro" id="IPR036291">
    <property type="entry name" value="NAD(P)-bd_dom_sf"/>
</dbReference>
<dbReference type="GO" id="GO:0051287">
    <property type="term" value="F:NAD binding"/>
    <property type="evidence" value="ECO:0007669"/>
    <property type="project" value="InterPro"/>
</dbReference>
<dbReference type="GO" id="GO:0141153">
    <property type="term" value="F:glycerol-3-phosphate dehydrogenase (NADP+) activity"/>
    <property type="evidence" value="ECO:0007669"/>
    <property type="project" value="RHEA"/>
</dbReference>
<keyword evidence="22" id="KW-1185">Reference proteome</keyword>
<comment type="pathway">
    <text evidence="14">Membrane lipid metabolism; glycerophospholipid metabolism.</text>
</comment>
<dbReference type="EMBL" id="FWFW01000008">
    <property type="protein sequence ID" value="SLN51776.1"/>
    <property type="molecule type" value="Genomic_DNA"/>
</dbReference>
<dbReference type="GO" id="GO:0141152">
    <property type="term" value="F:glycerol-3-phosphate dehydrogenase (NAD+) activity"/>
    <property type="evidence" value="ECO:0007669"/>
    <property type="project" value="RHEA"/>
</dbReference>
<evidence type="ECO:0000313" key="21">
    <source>
        <dbReference type="EMBL" id="SLN51776.1"/>
    </source>
</evidence>
<keyword evidence="7 14" id="KW-0443">Lipid metabolism</keyword>
<evidence type="ECO:0000256" key="8">
    <source>
        <dbReference type="ARBA" id="ARBA00023209"/>
    </source>
</evidence>
<dbReference type="GO" id="GO:0006650">
    <property type="term" value="P:glycerophospholipid metabolic process"/>
    <property type="evidence" value="ECO:0007669"/>
    <property type="project" value="UniProtKB-UniRule"/>
</dbReference>
<feature type="binding site" evidence="16">
    <location>
        <position position="104"/>
    </location>
    <ligand>
        <name>substrate</name>
    </ligand>
</feature>
<feature type="domain" description="Glycerol-3-phosphate dehydrogenase NAD-dependent N-terminal" evidence="19">
    <location>
        <begin position="4"/>
        <end position="155"/>
    </location>
</feature>
<evidence type="ECO:0000256" key="10">
    <source>
        <dbReference type="ARBA" id="ARBA00052716"/>
    </source>
</evidence>
<feature type="binding site" evidence="14">
    <location>
        <position position="187"/>
    </location>
    <ligand>
        <name>sn-glycerol 3-phosphate</name>
        <dbReference type="ChEBI" id="CHEBI:57597"/>
    </ligand>
</feature>
<keyword evidence="3 14" id="KW-0547">Nucleotide-binding</keyword>
<protein>
    <recommendedName>
        <fullName evidence="12 14">Glycerol-3-phosphate dehydrogenase [NAD(P)+]</fullName>
        <ecNumber evidence="11 14">1.1.1.94</ecNumber>
    </recommendedName>
    <alternativeName>
        <fullName evidence="14">NAD(P)(+)-dependent glycerol-3-phosphate dehydrogenase</fullName>
    </alternativeName>
    <alternativeName>
        <fullName evidence="13 14">NAD(P)H-dependent dihydroxyacetone-phosphate reductase</fullName>
    </alternativeName>
</protein>
<evidence type="ECO:0000256" key="13">
    <source>
        <dbReference type="ARBA" id="ARBA00080511"/>
    </source>
</evidence>